<evidence type="ECO:0000256" key="7">
    <source>
        <dbReference type="ARBA" id="ARBA00022840"/>
    </source>
</evidence>
<evidence type="ECO:0000256" key="2">
    <source>
        <dbReference type="ARBA" id="ARBA00011123"/>
    </source>
</evidence>
<evidence type="ECO:0000256" key="8">
    <source>
        <dbReference type="ARBA" id="ARBA00022917"/>
    </source>
</evidence>
<dbReference type="Pfam" id="PF01425">
    <property type="entry name" value="Amidase"/>
    <property type="match status" value="1"/>
</dbReference>
<comment type="subunit">
    <text evidence="2 10">Heterotrimer of A, B and C subunits.</text>
</comment>
<dbReference type="PROSITE" id="PS00571">
    <property type="entry name" value="AMIDASES"/>
    <property type="match status" value="1"/>
</dbReference>
<reference evidence="12 13" key="1">
    <citation type="submission" date="2016-05" db="EMBL/GenBank/DDBJ databases">
        <title>Chromosome and linear plasmid sequence of a 2015 human isolate of tick-borne relapsing fever spirochete, Borrelia turicatae.</title>
        <authorList>
            <person name="Kingry L.C."/>
            <person name="Dhwani B."/>
            <person name="Replogle A."/>
            <person name="Sexton C."/>
            <person name="Rowe L."/>
            <person name="Stermole B.M."/>
            <person name="Christensen A.M."/>
            <person name="Schriefer M.E."/>
        </authorList>
    </citation>
    <scope>NUCLEOTIDE SEQUENCE [LARGE SCALE GENOMIC DNA]</scope>
    <source>
        <strain evidence="12 13">BTE5EL</strain>
    </source>
</reference>
<evidence type="ECO:0000313" key="13">
    <source>
        <dbReference type="Proteomes" id="UP000264231"/>
    </source>
</evidence>
<dbReference type="Gene3D" id="3.90.1300.10">
    <property type="entry name" value="Amidase signature (AS) domain"/>
    <property type="match status" value="1"/>
</dbReference>
<dbReference type="EC" id="6.3.5.7" evidence="3 10"/>
<dbReference type="PANTHER" id="PTHR11895:SF7">
    <property type="entry name" value="GLUTAMYL-TRNA(GLN) AMIDOTRANSFERASE SUBUNIT A, MITOCHONDRIAL"/>
    <property type="match status" value="1"/>
</dbReference>
<dbReference type="PANTHER" id="PTHR11895">
    <property type="entry name" value="TRANSAMIDASE"/>
    <property type="match status" value="1"/>
</dbReference>
<proteinExistence type="inferred from homology"/>
<dbReference type="InterPro" id="IPR020556">
    <property type="entry name" value="Amidase_CS"/>
</dbReference>
<evidence type="ECO:0000256" key="4">
    <source>
        <dbReference type="ARBA" id="ARBA00014428"/>
    </source>
</evidence>
<comment type="function">
    <text evidence="10">Allows the formation of correctly charged Gln-tRNA(Gln) through the transamidation of misacylated Glu-tRNA(Gln) in organisms which lack glutaminyl-tRNA synthetase. The reaction takes place in the presence of glutamine and ATP through an activated gamma-phospho-Glu-tRNA(Gln).</text>
</comment>
<keyword evidence="6 10" id="KW-0547">Nucleotide-binding</keyword>
<comment type="similarity">
    <text evidence="1 10">Belongs to the amidase family. GatA subfamily.</text>
</comment>
<dbReference type="GO" id="GO:0005524">
    <property type="term" value="F:ATP binding"/>
    <property type="evidence" value="ECO:0007669"/>
    <property type="project" value="UniProtKB-KW"/>
</dbReference>
<evidence type="ECO:0000259" key="11">
    <source>
        <dbReference type="Pfam" id="PF01425"/>
    </source>
</evidence>
<dbReference type="EMBL" id="CP015629">
    <property type="protein sequence ID" value="ANF33827.1"/>
    <property type="molecule type" value="Genomic_DNA"/>
</dbReference>
<comment type="catalytic activity">
    <reaction evidence="9 10">
        <text>L-glutamyl-tRNA(Gln) + L-glutamine + ATP + H2O = L-glutaminyl-tRNA(Gln) + L-glutamate + ADP + phosphate + H(+)</text>
        <dbReference type="Rhea" id="RHEA:17521"/>
        <dbReference type="Rhea" id="RHEA-COMP:9681"/>
        <dbReference type="Rhea" id="RHEA-COMP:9684"/>
        <dbReference type="ChEBI" id="CHEBI:15377"/>
        <dbReference type="ChEBI" id="CHEBI:15378"/>
        <dbReference type="ChEBI" id="CHEBI:29985"/>
        <dbReference type="ChEBI" id="CHEBI:30616"/>
        <dbReference type="ChEBI" id="CHEBI:43474"/>
        <dbReference type="ChEBI" id="CHEBI:58359"/>
        <dbReference type="ChEBI" id="CHEBI:78520"/>
        <dbReference type="ChEBI" id="CHEBI:78521"/>
        <dbReference type="ChEBI" id="CHEBI:456216"/>
        <dbReference type="EC" id="6.3.5.7"/>
    </reaction>
</comment>
<dbReference type="InterPro" id="IPR036928">
    <property type="entry name" value="AS_sf"/>
</dbReference>
<dbReference type="InterPro" id="IPR023631">
    <property type="entry name" value="Amidase_dom"/>
</dbReference>
<feature type="active site" description="Charge relay system" evidence="10">
    <location>
        <position position="153"/>
    </location>
</feature>
<dbReference type="InterPro" id="IPR004412">
    <property type="entry name" value="GatA"/>
</dbReference>
<gene>
    <name evidence="10" type="primary">gatA</name>
    <name evidence="12" type="ORF">A7978_01675</name>
</gene>
<dbReference type="GO" id="GO:0030956">
    <property type="term" value="C:glutamyl-tRNA(Gln) amidotransferase complex"/>
    <property type="evidence" value="ECO:0007669"/>
    <property type="project" value="InterPro"/>
</dbReference>
<dbReference type="InterPro" id="IPR000120">
    <property type="entry name" value="Amidase"/>
</dbReference>
<dbReference type="GO" id="GO:0006412">
    <property type="term" value="P:translation"/>
    <property type="evidence" value="ECO:0007669"/>
    <property type="project" value="UniProtKB-UniRule"/>
</dbReference>
<dbReference type="GO" id="GO:0050567">
    <property type="term" value="F:glutaminyl-tRNA synthase (glutamine-hydrolyzing) activity"/>
    <property type="evidence" value="ECO:0007669"/>
    <property type="project" value="UniProtKB-UniRule"/>
</dbReference>
<organism evidence="12 13">
    <name type="scientific">Borrelia turicatae</name>
    <dbReference type="NCBI Taxonomy" id="142"/>
    <lineage>
        <taxon>Bacteria</taxon>
        <taxon>Pseudomonadati</taxon>
        <taxon>Spirochaetota</taxon>
        <taxon>Spirochaetia</taxon>
        <taxon>Spirochaetales</taxon>
        <taxon>Borreliaceae</taxon>
        <taxon>Borrelia</taxon>
    </lineage>
</organism>
<keyword evidence="7 10" id="KW-0067">ATP-binding</keyword>
<evidence type="ECO:0000256" key="10">
    <source>
        <dbReference type="HAMAP-Rule" id="MF_00120"/>
    </source>
</evidence>
<protein>
    <recommendedName>
        <fullName evidence="4 10">Glutamyl-tRNA(Gln) amidotransferase subunit A</fullName>
        <shortName evidence="10">Glu-ADT subunit A</shortName>
        <ecNumber evidence="3 10">6.3.5.7</ecNumber>
    </recommendedName>
</protein>
<dbReference type="AlphaFoldDB" id="A0A172XBE9"/>
<evidence type="ECO:0000256" key="3">
    <source>
        <dbReference type="ARBA" id="ARBA00012739"/>
    </source>
</evidence>
<feature type="domain" description="Amidase" evidence="11">
    <location>
        <begin position="28"/>
        <end position="466"/>
    </location>
</feature>
<dbReference type="Proteomes" id="UP000264231">
    <property type="component" value="Chromosome"/>
</dbReference>
<evidence type="ECO:0000256" key="9">
    <source>
        <dbReference type="ARBA" id="ARBA00047407"/>
    </source>
</evidence>
<dbReference type="HAMAP" id="MF_00120">
    <property type="entry name" value="GatA"/>
    <property type="match status" value="1"/>
</dbReference>
<feature type="active site" description="Charge relay system" evidence="10">
    <location>
        <position position="78"/>
    </location>
</feature>
<name>A0A172XBE9_BORTU</name>
<dbReference type="SUPFAM" id="SSF75304">
    <property type="entry name" value="Amidase signature (AS) enzymes"/>
    <property type="match status" value="1"/>
</dbReference>
<keyword evidence="8 10" id="KW-0648">Protein biosynthesis</keyword>
<keyword evidence="5 10" id="KW-0436">Ligase</keyword>
<evidence type="ECO:0000256" key="5">
    <source>
        <dbReference type="ARBA" id="ARBA00022598"/>
    </source>
</evidence>
<evidence type="ECO:0000256" key="1">
    <source>
        <dbReference type="ARBA" id="ARBA00008069"/>
    </source>
</evidence>
<dbReference type="NCBIfam" id="TIGR00132">
    <property type="entry name" value="gatA"/>
    <property type="match status" value="1"/>
</dbReference>
<accession>A0A172XBE9</accession>
<evidence type="ECO:0000256" key="6">
    <source>
        <dbReference type="ARBA" id="ARBA00022741"/>
    </source>
</evidence>
<feature type="active site" description="Acyl-ester intermediate" evidence="10">
    <location>
        <position position="177"/>
    </location>
</feature>
<evidence type="ECO:0000313" key="12">
    <source>
        <dbReference type="EMBL" id="ANF33827.1"/>
    </source>
</evidence>
<sequence length="481" mass="53433">MDFRGLSLIKIKELILTRRCKIYDIVLFYKELYEANKDINGYIEFFDDSLELAKKYDELLGKGEGQNLPLIGMPIAVKDNISIKNKALTCASELLQGYVSPYDATVIKRLKDSGAIMIGRTNMDEFAMGSSCEFSYYGVTLNPLNKEYVVGGSSGGSGAVVAANQAPFALGSDTGGSVRLPASFSSLIGFKPSYGGLSRYGLASYASSLDQIGFFANSIDDVALILKYTCGIDKMDATSIDLIQDPYPLLSKSLAGTKLAVIKELSEDLMEPEVACEFSKFKSALLNRGVEIHEVSIEAVNFVLSLYYSLSPVEAASNLARYTCLHYGKRLNDELNLNDFYYRHRSLFLREEVKRRIVLGNYLLSEGYDLQYYVKACKIVENVLIPKFNEIFNNYSYIITPTSFVKPFKIGENFDNPIKMYYSDMCTVIANLIGAPALSIPFSQDDRGLPIGMQIIGQVKRDFDLLSFAKNVIEELGLNGI</sequence>
<dbReference type="RefSeq" id="WP_119024123.1">
    <property type="nucleotide sequence ID" value="NZ_CP015629.1"/>
</dbReference>